<dbReference type="SMART" id="SM00225">
    <property type="entry name" value="BTB"/>
    <property type="match status" value="1"/>
</dbReference>
<comment type="caution">
    <text evidence="5">The sequence shown here is derived from an EMBL/GenBank/DDBJ whole genome shotgun (WGS) entry which is preliminary data.</text>
</comment>
<feature type="region of interest" description="Disordered" evidence="3">
    <location>
        <begin position="585"/>
        <end position="604"/>
    </location>
</feature>
<dbReference type="Pfam" id="PF00651">
    <property type="entry name" value="BTB"/>
    <property type="match status" value="1"/>
</dbReference>
<organism evidence="5 6">
    <name type="scientific">Elysia marginata</name>
    <dbReference type="NCBI Taxonomy" id="1093978"/>
    <lineage>
        <taxon>Eukaryota</taxon>
        <taxon>Metazoa</taxon>
        <taxon>Spiralia</taxon>
        <taxon>Lophotrochozoa</taxon>
        <taxon>Mollusca</taxon>
        <taxon>Gastropoda</taxon>
        <taxon>Heterobranchia</taxon>
        <taxon>Euthyneura</taxon>
        <taxon>Panpulmonata</taxon>
        <taxon>Sacoglossa</taxon>
        <taxon>Placobranchoidea</taxon>
        <taxon>Plakobranchidae</taxon>
        <taxon>Elysia</taxon>
    </lineage>
</organism>
<dbReference type="InterPro" id="IPR011705">
    <property type="entry name" value="BACK"/>
</dbReference>
<keyword evidence="2" id="KW-0677">Repeat</keyword>
<evidence type="ECO:0000256" key="1">
    <source>
        <dbReference type="ARBA" id="ARBA00022441"/>
    </source>
</evidence>
<name>A0AAV4JIK6_9GAST</name>
<dbReference type="Gene3D" id="1.25.40.420">
    <property type="match status" value="1"/>
</dbReference>
<keyword evidence="1" id="KW-0880">Kelch repeat</keyword>
<feature type="compositionally biased region" description="Polar residues" evidence="3">
    <location>
        <begin position="585"/>
        <end position="595"/>
    </location>
</feature>
<evidence type="ECO:0000313" key="6">
    <source>
        <dbReference type="Proteomes" id="UP000762676"/>
    </source>
</evidence>
<dbReference type="Gene3D" id="3.30.710.10">
    <property type="entry name" value="Potassium Channel Kv1.1, Chain A"/>
    <property type="match status" value="1"/>
</dbReference>
<feature type="domain" description="BTB" evidence="4">
    <location>
        <begin position="25"/>
        <end position="92"/>
    </location>
</feature>
<dbReference type="InterPro" id="IPR015915">
    <property type="entry name" value="Kelch-typ_b-propeller"/>
</dbReference>
<evidence type="ECO:0000256" key="2">
    <source>
        <dbReference type="ARBA" id="ARBA00022737"/>
    </source>
</evidence>
<dbReference type="InterPro" id="IPR000210">
    <property type="entry name" value="BTB/POZ_dom"/>
</dbReference>
<dbReference type="Proteomes" id="UP000762676">
    <property type="component" value="Unassembled WGS sequence"/>
</dbReference>
<evidence type="ECO:0000259" key="4">
    <source>
        <dbReference type="PROSITE" id="PS50097"/>
    </source>
</evidence>
<dbReference type="PANTHER" id="PTHR45632">
    <property type="entry name" value="LD33804P"/>
    <property type="match status" value="1"/>
</dbReference>
<dbReference type="SUPFAM" id="SSF117281">
    <property type="entry name" value="Kelch motif"/>
    <property type="match status" value="1"/>
</dbReference>
<dbReference type="CDD" id="cd18186">
    <property type="entry name" value="BTB_POZ_ZBTB_KLHL-like"/>
    <property type="match status" value="1"/>
</dbReference>
<dbReference type="EMBL" id="BMAT01010170">
    <property type="protein sequence ID" value="GFS21575.1"/>
    <property type="molecule type" value="Genomic_DNA"/>
</dbReference>
<sequence length="635" mass="71933">MSASDHYSRSVLQRMMAQLTEEAYEDVVVEVKDKNFRCHRFILSACSMFFRALFRSGMSEALQQMVELKDMEPETFQLILNCIYGGKNVLTRDNVLAIWQAATLLQIDFLEESCEVFLMENTDKENCIDVYICAKHMSNNQVFNLTWDIILKEFECLVKTKDIFFLDASDMERLVVSDDLRVKSEDTVVNVIKEWTRLYEPANAESKNTDVTDESQPEENPETKAYVTLKKGKKAKNIQAKNTHHSRSASRQTGTGEQSNILATLFGASRLCLASSYCLQELLTDPKVIYNIAALSHVRNALRFHLQPERRYDFCPSAAVHRSDSDWTNVMVSITSPGLQNSQPQLVCKQSPQNDWQTLLTGNSSNHVIQEQCNTVVYGNSVFGTTCDVSRNITFMFQFDLQKGGMKFALIGQSLKNRVNHTLVCHKNYLYIMGGDNGDLSIDRLDLDKPAQSQWQTVGHLVQAVSGATATVLGNVIIIIGNVKQEGQDETSSLIQCFDPETMSTHLVVDALAKASEKRVFVKRWSDVYLLQEGGDFWLLQTTREKDRLNLNYRGRLWNSQVNLTSAIIYREELVVLAKPSTSQAAADGSQGQNLDQEEDKVPTRWETPQNELFKRVHILREDKCCLMTAVLPSA</sequence>
<gene>
    <name evidence="5" type="ORF">ElyMa_005086500</name>
</gene>
<dbReference type="PROSITE" id="PS50097">
    <property type="entry name" value="BTB"/>
    <property type="match status" value="1"/>
</dbReference>
<dbReference type="Gene3D" id="2.120.10.80">
    <property type="entry name" value="Kelch-type beta propeller"/>
    <property type="match status" value="1"/>
</dbReference>
<accession>A0AAV4JIK6</accession>
<dbReference type="PANTHER" id="PTHR45632:SF3">
    <property type="entry name" value="KELCH-LIKE PROTEIN 32"/>
    <property type="match status" value="1"/>
</dbReference>
<dbReference type="InterPro" id="IPR011333">
    <property type="entry name" value="SKP1/BTB/POZ_sf"/>
</dbReference>
<reference evidence="5 6" key="1">
    <citation type="journal article" date="2021" name="Elife">
        <title>Chloroplast acquisition without the gene transfer in kleptoplastic sea slugs, Plakobranchus ocellatus.</title>
        <authorList>
            <person name="Maeda T."/>
            <person name="Takahashi S."/>
            <person name="Yoshida T."/>
            <person name="Shimamura S."/>
            <person name="Takaki Y."/>
            <person name="Nagai Y."/>
            <person name="Toyoda A."/>
            <person name="Suzuki Y."/>
            <person name="Arimoto A."/>
            <person name="Ishii H."/>
            <person name="Satoh N."/>
            <person name="Nishiyama T."/>
            <person name="Hasebe M."/>
            <person name="Maruyama T."/>
            <person name="Minagawa J."/>
            <person name="Obokata J."/>
            <person name="Shigenobu S."/>
        </authorList>
    </citation>
    <scope>NUCLEOTIDE SEQUENCE [LARGE SCALE GENOMIC DNA]</scope>
</reference>
<feature type="compositionally biased region" description="Basic residues" evidence="3">
    <location>
        <begin position="235"/>
        <end position="248"/>
    </location>
</feature>
<feature type="region of interest" description="Disordered" evidence="3">
    <location>
        <begin position="235"/>
        <end position="255"/>
    </location>
</feature>
<proteinExistence type="predicted"/>
<dbReference type="SUPFAM" id="SSF54695">
    <property type="entry name" value="POZ domain"/>
    <property type="match status" value="1"/>
</dbReference>
<dbReference type="Pfam" id="PF07707">
    <property type="entry name" value="BACK"/>
    <property type="match status" value="1"/>
</dbReference>
<dbReference type="AlphaFoldDB" id="A0AAV4JIK6"/>
<evidence type="ECO:0000256" key="3">
    <source>
        <dbReference type="SAM" id="MobiDB-lite"/>
    </source>
</evidence>
<protein>
    <submittedName>
        <fullName evidence="5">Kelch repeat and BTB domain-containing protein 8</fullName>
    </submittedName>
</protein>
<keyword evidence="6" id="KW-1185">Reference proteome</keyword>
<evidence type="ECO:0000313" key="5">
    <source>
        <dbReference type="EMBL" id="GFS21575.1"/>
    </source>
</evidence>